<keyword evidence="3" id="KW-1185">Reference proteome</keyword>
<evidence type="ECO:0000313" key="2">
    <source>
        <dbReference type="EMBL" id="MBB1485210.1"/>
    </source>
</evidence>
<protein>
    <recommendedName>
        <fullName evidence="4">DUF4412 domain-containing protein</fullName>
    </recommendedName>
</protein>
<dbReference type="RefSeq" id="WP_182806982.1">
    <property type="nucleotide sequence ID" value="NZ_JACJFM010000001.1"/>
</dbReference>
<dbReference type="Proteomes" id="UP000565262">
    <property type="component" value="Unassembled WGS sequence"/>
</dbReference>
<organism evidence="2 3">
    <name type="scientific">Oceanospirillum sediminis</name>
    <dbReference type="NCBI Taxonomy" id="2760088"/>
    <lineage>
        <taxon>Bacteria</taxon>
        <taxon>Pseudomonadati</taxon>
        <taxon>Pseudomonadota</taxon>
        <taxon>Gammaproteobacteria</taxon>
        <taxon>Oceanospirillales</taxon>
        <taxon>Oceanospirillaceae</taxon>
        <taxon>Oceanospirillum</taxon>
    </lineage>
</organism>
<sequence length="270" mass="30091">MKIRTLFSAATGWLALSLSGPALSDISLTYQSTETPEYRSTILVGTDYIRFENPMAPDFFMLYDAQRQMMTLVDGNSRSYTTLDRETLESLSEQIDVTRRAIIAELEAGIKNASPEEKAQMAEILEQITELSKTSKKDIVSYQPEKQHNTINGYPCQQIKALVNNQEQATLCVAKASKVGIPEDVMATLSSFHHFSNSVHQQLNPGDATELLFVMNSTDSLPVSIKRQFPASAADEYHLTEVKELTIPGESFQVPGHFESKDIEDAFIVD</sequence>
<reference evidence="2 3" key="1">
    <citation type="submission" date="2020-08" db="EMBL/GenBank/DDBJ databases">
        <title>Oceanospirillum sp. nov. isolated from marine sediment.</title>
        <authorList>
            <person name="Ji X."/>
        </authorList>
    </citation>
    <scope>NUCLEOTIDE SEQUENCE [LARGE SCALE GENOMIC DNA]</scope>
    <source>
        <strain evidence="2 3">D5</strain>
    </source>
</reference>
<evidence type="ECO:0000256" key="1">
    <source>
        <dbReference type="SAM" id="SignalP"/>
    </source>
</evidence>
<dbReference type="EMBL" id="JACJFM010000001">
    <property type="protein sequence ID" value="MBB1485210.1"/>
    <property type="molecule type" value="Genomic_DNA"/>
</dbReference>
<keyword evidence="1" id="KW-0732">Signal</keyword>
<feature type="chain" id="PRO_5032565247" description="DUF4412 domain-containing protein" evidence="1">
    <location>
        <begin position="25"/>
        <end position="270"/>
    </location>
</feature>
<feature type="signal peptide" evidence="1">
    <location>
        <begin position="1"/>
        <end position="24"/>
    </location>
</feature>
<dbReference type="AlphaFoldDB" id="A0A839IKH0"/>
<evidence type="ECO:0008006" key="4">
    <source>
        <dbReference type="Google" id="ProtNLM"/>
    </source>
</evidence>
<proteinExistence type="predicted"/>
<comment type="caution">
    <text evidence="2">The sequence shown here is derived from an EMBL/GenBank/DDBJ whole genome shotgun (WGS) entry which is preliminary data.</text>
</comment>
<accession>A0A839IKH0</accession>
<name>A0A839IKH0_9GAMM</name>
<gene>
    <name evidence="2" type="ORF">H4O21_01065</name>
</gene>
<evidence type="ECO:0000313" key="3">
    <source>
        <dbReference type="Proteomes" id="UP000565262"/>
    </source>
</evidence>